<dbReference type="NCBIfam" id="TIGR00043">
    <property type="entry name" value="rRNA maturation RNase YbeY"/>
    <property type="match status" value="1"/>
</dbReference>
<evidence type="ECO:0000256" key="1">
    <source>
        <dbReference type="ARBA" id="ARBA00010875"/>
    </source>
</evidence>
<dbReference type="GO" id="GO:0006364">
    <property type="term" value="P:rRNA processing"/>
    <property type="evidence" value="ECO:0007669"/>
    <property type="project" value="UniProtKB-UniRule"/>
</dbReference>
<evidence type="ECO:0000256" key="7">
    <source>
        <dbReference type="ARBA" id="ARBA00022833"/>
    </source>
</evidence>
<name>A0A327WVB0_9GAMM</name>
<evidence type="ECO:0000256" key="2">
    <source>
        <dbReference type="ARBA" id="ARBA00022517"/>
    </source>
</evidence>
<dbReference type="EMBL" id="QLMD01000007">
    <property type="protein sequence ID" value="RAJ96813.1"/>
    <property type="molecule type" value="Genomic_DNA"/>
</dbReference>
<evidence type="ECO:0000313" key="9">
    <source>
        <dbReference type="EMBL" id="RAJ96813.1"/>
    </source>
</evidence>
<feature type="binding site" evidence="8">
    <location>
        <position position="128"/>
    </location>
    <ligand>
        <name>Zn(2+)</name>
        <dbReference type="ChEBI" id="CHEBI:29105"/>
        <note>catalytic</note>
    </ligand>
</feature>
<sequence length="169" mass="18672">MQPPPASDRQLPVVTLDLQLAHSDDASATLVPDAEQCTAWVSAALQHTDISAAELTIRTVDEAESRELNHTYRGKDSATNVLSFPFDADFPLPVRLLGDLVICVPVMAREAAEQDKPLLAHWAHLIVHGTLHLLGYDHIEDAEAEQMEALEIEILSQFDIADPYRKELS</sequence>
<dbReference type="Pfam" id="PF02130">
    <property type="entry name" value="YbeY"/>
    <property type="match status" value="1"/>
</dbReference>
<reference evidence="9 11" key="2">
    <citation type="submission" date="2018-06" db="EMBL/GenBank/DDBJ databases">
        <title>Genomic Encyclopedia of Type Strains, Phase III (KMG-III): the genomes of soil and plant-associated and newly described type strains.</title>
        <authorList>
            <person name="Whitman W."/>
        </authorList>
    </citation>
    <scope>NUCLEOTIDE SEQUENCE [LARGE SCALE GENOMIC DNA]</scope>
    <source>
        <strain evidence="9 11">CGMCC 1.15366</strain>
    </source>
</reference>
<feature type="binding site" evidence="8">
    <location>
        <position position="132"/>
    </location>
    <ligand>
        <name>Zn(2+)</name>
        <dbReference type="ChEBI" id="CHEBI:29105"/>
        <note>catalytic</note>
    </ligand>
</feature>
<evidence type="ECO:0000256" key="6">
    <source>
        <dbReference type="ARBA" id="ARBA00022801"/>
    </source>
</evidence>
<gene>
    <name evidence="8" type="primary">ybeY</name>
    <name evidence="9" type="ORF">B0I24_10720</name>
    <name evidence="10" type="ORF">CWE07_09170</name>
</gene>
<evidence type="ECO:0000256" key="4">
    <source>
        <dbReference type="ARBA" id="ARBA00022723"/>
    </source>
</evidence>
<accession>A0A327WVB0</accession>
<feature type="binding site" evidence="8">
    <location>
        <position position="138"/>
    </location>
    <ligand>
        <name>Zn(2+)</name>
        <dbReference type="ChEBI" id="CHEBI:29105"/>
        <note>catalytic</note>
    </ligand>
</feature>
<dbReference type="OrthoDB" id="9807740at2"/>
<dbReference type="RefSeq" id="WP_111569479.1">
    <property type="nucleotide sequence ID" value="NZ_PIPK01000007.1"/>
</dbReference>
<keyword evidence="12" id="KW-1185">Reference proteome</keyword>
<dbReference type="HAMAP" id="MF_00009">
    <property type="entry name" value="Endoribonucl_YbeY"/>
    <property type="match status" value="1"/>
</dbReference>
<comment type="caution">
    <text evidence="9">The sequence shown here is derived from an EMBL/GenBank/DDBJ whole genome shotgun (WGS) entry which is preliminary data.</text>
</comment>
<keyword evidence="4 8" id="KW-0479">Metal-binding</keyword>
<keyword evidence="8" id="KW-0698">rRNA processing</keyword>
<reference evidence="10 12" key="1">
    <citation type="journal article" date="2018" name="Front. Microbiol.">
        <title>Genome-Based Analysis Reveals the Taxonomy and Diversity of the Family Idiomarinaceae.</title>
        <authorList>
            <person name="Liu Y."/>
            <person name="Lai Q."/>
            <person name="Shao Z."/>
        </authorList>
    </citation>
    <scope>NUCLEOTIDE SEQUENCE [LARGE SCALE GENOMIC DNA]</scope>
    <source>
        <strain evidence="10 12">CF12-14</strain>
    </source>
</reference>
<keyword evidence="5 8" id="KW-0255">Endonuclease</keyword>
<dbReference type="Proteomes" id="UP000287865">
    <property type="component" value="Unassembled WGS sequence"/>
</dbReference>
<keyword evidence="8" id="KW-0963">Cytoplasm</keyword>
<dbReference type="InterPro" id="IPR023091">
    <property type="entry name" value="MetalPrtase_cat_dom_sf_prd"/>
</dbReference>
<comment type="similarity">
    <text evidence="1 8">Belongs to the endoribonuclease YbeY family.</text>
</comment>
<evidence type="ECO:0000256" key="3">
    <source>
        <dbReference type="ARBA" id="ARBA00022722"/>
    </source>
</evidence>
<dbReference type="InterPro" id="IPR020549">
    <property type="entry name" value="YbeY_CS"/>
</dbReference>
<comment type="cofactor">
    <cofactor evidence="8">
        <name>Zn(2+)</name>
        <dbReference type="ChEBI" id="CHEBI:29105"/>
    </cofactor>
    <text evidence="8">Binds 1 zinc ion.</text>
</comment>
<keyword evidence="2 8" id="KW-0690">Ribosome biogenesis</keyword>
<dbReference type="SUPFAM" id="SSF55486">
    <property type="entry name" value="Metalloproteases ('zincins'), catalytic domain"/>
    <property type="match status" value="1"/>
</dbReference>
<dbReference type="GO" id="GO:0004222">
    <property type="term" value="F:metalloendopeptidase activity"/>
    <property type="evidence" value="ECO:0007669"/>
    <property type="project" value="InterPro"/>
</dbReference>
<dbReference type="PANTHER" id="PTHR46986">
    <property type="entry name" value="ENDORIBONUCLEASE YBEY, CHLOROPLASTIC"/>
    <property type="match status" value="1"/>
</dbReference>
<protein>
    <recommendedName>
        <fullName evidence="8">Endoribonuclease YbeY</fullName>
        <ecNumber evidence="8">3.1.-.-</ecNumber>
    </recommendedName>
</protein>
<dbReference type="GO" id="GO:0004521">
    <property type="term" value="F:RNA endonuclease activity"/>
    <property type="evidence" value="ECO:0007669"/>
    <property type="project" value="UniProtKB-UniRule"/>
</dbReference>
<comment type="function">
    <text evidence="8">Single strand-specific metallo-endoribonuclease involved in late-stage 70S ribosome quality control and in maturation of the 3' terminus of the 16S rRNA.</text>
</comment>
<dbReference type="AlphaFoldDB" id="A0A327WVB0"/>
<evidence type="ECO:0000313" key="11">
    <source>
        <dbReference type="Proteomes" id="UP000249203"/>
    </source>
</evidence>
<comment type="subcellular location">
    <subcellularLocation>
        <location evidence="8">Cytoplasm</location>
    </subcellularLocation>
</comment>
<evidence type="ECO:0000256" key="8">
    <source>
        <dbReference type="HAMAP-Rule" id="MF_00009"/>
    </source>
</evidence>
<dbReference type="EMBL" id="PIPK01000007">
    <property type="protein sequence ID" value="RUO24241.1"/>
    <property type="molecule type" value="Genomic_DNA"/>
</dbReference>
<dbReference type="PROSITE" id="PS01306">
    <property type="entry name" value="UPF0054"/>
    <property type="match status" value="1"/>
</dbReference>
<dbReference type="InterPro" id="IPR002036">
    <property type="entry name" value="YbeY"/>
</dbReference>
<dbReference type="PANTHER" id="PTHR46986:SF1">
    <property type="entry name" value="ENDORIBONUCLEASE YBEY, CHLOROPLASTIC"/>
    <property type="match status" value="1"/>
</dbReference>
<dbReference type="EC" id="3.1.-.-" evidence="8"/>
<dbReference type="GO" id="GO:0008270">
    <property type="term" value="F:zinc ion binding"/>
    <property type="evidence" value="ECO:0007669"/>
    <property type="project" value="UniProtKB-UniRule"/>
</dbReference>
<organism evidence="9 11">
    <name type="scientific">Aliidiomarina maris</name>
    <dbReference type="NCBI Taxonomy" id="531312"/>
    <lineage>
        <taxon>Bacteria</taxon>
        <taxon>Pseudomonadati</taxon>
        <taxon>Pseudomonadota</taxon>
        <taxon>Gammaproteobacteria</taxon>
        <taxon>Alteromonadales</taxon>
        <taxon>Idiomarinaceae</taxon>
        <taxon>Aliidiomarina</taxon>
    </lineage>
</organism>
<dbReference type="GO" id="GO:0005737">
    <property type="term" value="C:cytoplasm"/>
    <property type="evidence" value="ECO:0007669"/>
    <property type="project" value="UniProtKB-SubCell"/>
</dbReference>
<evidence type="ECO:0000256" key="5">
    <source>
        <dbReference type="ARBA" id="ARBA00022759"/>
    </source>
</evidence>
<keyword evidence="6 8" id="KW-0378">Hydrolase</keyword>
<evidence type="ECO:0000313" key="12">
    <source>
        <dbReference type="Proteomes" id="UP000287865"/>
    </source>
</evidence>
<keyword evidence="7 8" id="KW-0862">Zinc</keyword>
<evidence type="ECO:0000313" key="10">
    <source>
        <dbReference type="EMBL" id="RUO24241.1"/>
    </source>
</evidence>
<proteinExistence type="inferred from homology"/>
<dbReference type="Gene3D" id="3.40.390.30">
    <property type="entry name" value="Metalloproteases ('zincins'), catalytic domain"/>
    <property type="match status" value="1"/>
</dbReference>
<dbReference type="Proteomes" id="UP000249203">
    <property type="component" value="Unassembled WGS sequence"/>
</dbReference>
<keyword evidence="3 8" id="KW-0540">Nuclease</keyword>